<sequence>MNLHVEKWGVGYAVFEGRKRISGVYSNRTYALARQDKIEAEARQARHARNRPCLTCGTEFWSTGRGHRMCNGCRARCSGLDDRMVG</sequence>
<evidence type="ECO:0000313" key="1">
    <source>
        <dbReference type="EMBL" id="MFB9148722.1"/>
    </source>
</evidence>
<accession>A0ABV5HWC1</accession>
<protein>
    <submittedName>
        <fullName evidence="1">Uncharacterized protein</fullName>
    </submittedName>
</protein>
<dbReference type="RefSeq" id="WP_377066922.1">
    <property type="nucleotide sequence ID" value="NZ_JBHMEC010000004.1"/>
</dbReference>
<organism evidence="1 2">
    <name type="scientific">Roseovarius ramblicola</name>
    <dbReference type="NCBI Taxonomy" id="2022336"/>
    <lineage>
        <taxon>Bacteria</taxon>
        <taxon>Pseudomonadati</taxon>
        <taxon>Pseudomonadota</taxon>
        <taxon>Alphaproteobacteria</taxon>
        <taxon>Rhodobacterales</taxon>
        <taxon>Roseobacteraceae</taxon>
        <taxon>Roseovarius</taxon>
    </lineage>
</organism>
<comment type="caution">
    <text evidence="1">The sequence shown here is derived from an EMBL/GenBank/DDBJ whole genome shotgun (WGS) entry which is preliminary data.</text>
</comment>
<reference evidence="1 2" key="1">
    <citation type="submission" date="2024-09" db="EMBL/GenBank/DDBJ databases">
        <authorList>
            <person name="Sun Q."/>
            <person name="Mori K."/>
        </authorList>
    </citation>
    <scope>NUCLEOTIDE SEQUENCE [LARGE SCALE GENOMIC DNA]</scope>
    <source>
        <strain evidence="1 2">CECT 9424</strain>
    </source>
</reference>
<dbReference type="Proteomes" id="UP001589670">
    <property type="component" value="Unassembled WGS sequence"/>
</dbReference>
<evidence type="ECO:0000313" key="2">
    <source>
        <dbReference type="Proteomes" id="UP001589670"/>
    </source>
</evidence>
<name>A0ABV5HWC1_9RHOB</name>
<gene>
    <name evidence="1" type="ORF">ACFFU4_03025</name>
</gene>
<proteinExistence type="predicted"/>
<dbReference type="EMBL" id="JBHMEC010000004">
    <property type="protein sequence ID" value="MFB9148722.1"/>
    <property type="molecule type" value="Genomic_DNA"/>
</dbReference>
<keyword evidence="2" id="KW-1185">Reference proteome</keyword>